<sequence length="212" mass="24127">MGFLVLLPCRFWACRWLQSFLAKTTTLAHPTSIVGLNELGLSFLPLYKAKKRDTGYFYILKVDSRNVTNSMTFGTKSSNQNFIIFLNKIQATVSGYKRLWFFAILGEVNPDTFPDGRIWLFGFNPYFFRAQFSWHEKCIQKGWPSGLCPNGLSCTVTMPLLGLSVATEFPGKDYDACSSYQHCGPERKTIMFNFNTSSEGIRMLGPPPFYRA</sequence>
<dbReference type="EMBL" id="JH883083">
    <property type="protein sequence ID" value="ELR47403.1"/>
    <property type="molecule type" value="Genomic_DNA"/>
</dbReference>
<organism evidence="2 3">
    <name type="scientific">Bos mutus</name>
    <name type="common">wild yak</name>
    <dbReference type="NCBI Taxonomy" id="72004"/>
    <lineage>
        <taxon>Eukaryota</taxon>
        <taxon>Metazoa</taxon>
        <taxon>Chordata</taxon>
        <taxon>Craniata</taxon>
        <taxon>Vertebrata</taxon>
        <taxon>Euteleostomi</taxon>
        <taxon>Mammalia</taxon>
        <taxon>Eutheria</taxon>
        <taxon>Laurasiatheria</taxon>
        <taxon>Artiodactyla</taxon>
        <taxon>Ruminantia</taxon>
        <taxon>Pecora</taxon>
        <taxon>Bovidae</taxon>
        <taxon>Bovinae</taxon>
        <taxon>Bos</taxon>
    </lineage>
</organism>
<dbReference type="Proteomes" id="UP000011080">
    <property type="component" value="Unassembled WGS sequence"/>
</dbReference>
<gene>
    <name evidence="2" type="ORF">M91_21663</name>
</gene>
<feature type="chain" id="PRO_5003991002" evidence="1">
    <location>
        <begin position="29"/>
        <end position="212"/>
    </location>
</feature>
<keyword evidence="1" id="KW-0732">Signal</keyword>
<protein>
    <submittedName>
        <fullName evidence="2">Uncharacterized protein</fullName>
    </submittedName>
</protein>
<feature type="signal peptide" evidence="1">
    <location>
        <begin position="1"/>
        <end position="28"/>
    </location>
</feature>
<evidence type="ECO:0000313" key="3">
    <source>
        <dbReference type="Proteomes" id="UP000011080"/>
    </source>
</evidence>
<accession>L8HU11</accession>
<reference evidence="2 3" key="1">
    <citation type="journal article" date="2012" name="Nat. Genet.">
        <title>The yak genome and adaptation to life at high altitude.</title>
        <authorList>
            <person name="Qiu Q."/>
            <person name="Zhang G."/>
            <person name="Ma T."/>
            <person name="Qian W."/>
            <person name="Wang J."/>
            <person name="Ye Z."/>
            <person name="Cao C."/>
            <person name="Hu Q."/>
            <person name="Kim J."/>
            <person name="Larkin D.M."/>
            <person name="Auvil L."/>
            <person name="Capitanu B."/>
            <person name="Ma J."/>
            <person name="Lewin H.A."/>
            <person name="Qian X."/>
            <person name="Lang Y."/>
            <person name="Zhou R."/>
            <person name="Wang L."/>
            <person name="Wang K."/>
            <person name="Xia J."/>
            <person name="Liao S."/>
            <person name="Pan S."/>
            <person name="Lu X."/>
            <person name="Hou H."/>
            <person name="Wang Y."/>
            <person name="Zang X."/>
            <person name="Yin Y."/>
            <person name="Ma H."/>
            <person name="Zhang J."/>
            <person name="Wang Z."/>
            <person name="Zhang Y."/>
            <person name="Zhang D."/>
            <person name="Yonezawa T."/>
            <person name="Hasegawa M."/>
            <person name="Zhong Y."/>
            <person name="Liu W."/>
            <person name="Zhang Y."/>
            <person name="Huang Z."/>
            <person name="Zhang S."/>
            <person name="Long R."/>
            <person name="Yang H."/>
            <person name="Wang J."/>
            <person name="Lenstra J.A."/>
            <person name="Cooper D.N."/>
            <person name="Wu Y."/>
            <person name="Wang J."/>
            <person name="Shi P."/>
            <person name="Wang J."/>
            <person name="Liu J."/>
        </authorList>
    </citation>
    <scope>NUCLEOTIDE SEQUENCE [LARGE SCALE GENOMIC DNA]</scope>
    <source>
        <strain evidence="3">yakQH1</strain>
    </source>
</reference>
<name>L8HU11_9CETA</name>
<dbReference type="AlphaFoldDB" id="L8HU11"/>
<evidence type="ECO:0000313" key="2">
    <source>
        <dbReference type="EMBL" id="ELR47403.1"/>
    </source>
</evidence>
<proteinExistence type="predicted"/>
<evidence type="ECO:0000256" key="1">
    <source>
        <dbReference type="SAM" id="SignalP"/>
    </source>
</evidence>